<gene>
    <name evidence="14" type="primary">galK</name>
    <name evidence="14" type="ORF">HMH01_13605</name>
</gene>
<keyword evidence="5 14" id="KW-0418">Kinase</keyword>
<dbReference type="InterPro" id="IPR006206">
    <property type="entry name" value="Mevalonate/galactokinase"/>
</dbReference>
<dbReference type="EC" id="2.7.1.6" evidence="10"/>
<dbReference type="PRINTS" id="PR00473">
    <property type="entry name" value="GALCTOKINASE"/>
</dbReference>
<keyword evidence="4" id="KW-0547">Nucleotide-binding</keyword>
<dbReference type="PIRSF" id="PIRSF000530">
    <property type="entry name" value="Galactokinase"/>
    <property type="match status" value="1"/>
</dbReference>
<protein>
    <recommendedName>
        <fullName evidence="10">Galactokinase</fullName>
        <ecNumber evidence="10">2.7.1.6</ecNumber>
    </recommendedName>
</protein>
<evidence type="ECO:0000259" key="11">
    <source>
        <dbReference type="Pfam" id="PF00288"/>
    </source>
</evidence>
<evidence type="ECO:0000256" key="4">
    <source>
        <dbReference type="ARBA" id="ARBA00022741"/>
    </source>
</evidence>
<dbReference type="SUPFAM" id="SSF54211">
    <property type="entry name" value="Ribosomal protein S5 domain 2-like"/>
    <property type="match status" value="1"/>
</dbReference>
<dbReference type="InterPro" id="IPR006203">
    <property type="entry name" value="GHMP_knse_ATP-bd_CS"/>
</dbReference>
<dbReference type="Pfam" id="PF10509">
    <property type="entry name" value="GalKase_gal_bdg"/>
    <property type="match status" value="1"/>
</dbReference>
<dbReference type="AlphaFoldDB" id="A0A849L5R5"/>
<dbReference type="NCBIfam" id="TIGR00131">
    <property type="entry name" value="gal_kin"/>
    <property type="match status" value="1"/>
</dbReference>
<sequence length="374" mass="38588">MSAALERRAAEAFERRFGTPPAAVAFAPGRVNLMGEHTDYNGGCVLPVALELGTAVALGRGDAPGRLDIASDGFADARRRHIAETASGDWSDYALGSLVVAARQTLERDGLRATVASDLPVGAGLSSSAAIEVAAIRAADALQGVARDPVARATLARSVENDFVGLPCGVMDQFASSVGRPGTALFLDTVSLSHRMLPLLPGYSFLVIHSGVGHKLTDDGYARRVEECRAACASLGVGQLCDLDERAMDRIAALPAPLSARARHVVTENARVAHAIAALETGDADAFGALMVASHASQRDDYAVSVPEVDALVAAALQAGATGARLTGGGFGGSVVVLARDDLAGAMTANLIHSLPDARLMATVRPIPQVLNTR</sequence>
<proteinExistence type="inferred from homology"/>
<evidence type="ECO:0000259" key="13">
    <source>
        <dbReference type="Pfam" id="PF10509"/>
    </source>
</evidence>
<name>A0A849L5R5_9RHOB</name>
<dbReference type="InterPro" id="IPR006204">
    <property type="entry name" value="GHMP_kinase_N_dom"/>
</dbReference>
<feature type="domain" description="Galactokinase N-terminal" evidence="13">
    <location>
        <begin position="11"/>
        <end position="59"/>
    </location>
</feature>
<dbReference type="InterPro" id="IPR000705">
    <property type="entry name" value="Galactokinase"/>
</dbReference>
<dbReference type="Pfam" id="PF00288">
    <property type="entry name" value="GHMP_kinases_N"/>
    <property type="match status" value="1"/>
</dbReference>
<dbReference type="SUPFAM" id="SSF55060">
    <property type="entry name" value="GHMP Kinase, C-terminal domain"/>
    <property type="match status" value="1"/>
</dbReference>
<reference evidence="14 15" key="1">
    <citation type="submission" date="2020-05" db="EMBL/GenBank/DDBJ databases">
        <title>Gimesia benthica sp. nov., a novel planctomycete isolated from a deep-sea water sample of the Northwest Indian Ocean.</title>
        <authorList>
            <person name="Wang J."/>
            <person name="Ruan C."/>
            <person name="Song L."/>
            <person name="Zhu Y."/>
            <person name="Li A."/>
            <person name="Zheng X."/>
            <person name="Wang L."/>
            <person name="Lu Z."/>
            <person name="Huang Y."/>
            <person name="Du W."/>
            <person name="Zhou Y."/>
            <person name="Huang L."/>
            <person name="Dai X."/>
        </authorList>
    </citation>
    <scope>NUCLEOTIDE SEQUENCE [LARGE SCALE GENOMIC DNA]</scope>
    <source>
        <strain evidence="14 15">YYQ-30</strain>
    </source>
</reference>
<dbReference type="GO" id="GO:0004335">
    <property type="term" value="F:galactokinase activity"/>
    <property type="evidence" value="ECO:0007669"/>
    <property type="project" value="UniProtKB-UniRule"/>
</dbReference>
<evidence type="ECO:0000256" key="6">
    <source>
        <dbReference type="ARBA" id="ARBA00022840"/>
    </source>
</evidence>
<dbReference type="InterPro" id="IPR013750">
    <property type="entry name" value="GHMP_kinase_C_dom"/>
</dbReference>
<keyword evidence="3" id="KW-0479">Metal-binding</keyword>
<dbReference type="GO" id="GO:0006012">
    <property type="term" value="P:galactose metabolic process"/>
    <property type="evidence" value="ECO:0007669"/>
    <property type="project" value="UniProtKB-UniRule"/>
</dbReference>
<dbReference type="Proteomes" id="UP000572377">
    <property type="component" value="Unassembled WGS sequence"/>
</dbReference>
<dbReference type="GO" id="GO:0046872">
    <property type="term" value="F:metal ion binding"/>
    <property type="evidence" value="ECO:0007669"/>
    <property type="project" value="UniProtKB-KW"/>
</dbReference>
<keyword evidence="7" id="KW-0460">Magnesium</keyword>
<comment type="similarity">
    <text evidence="1">Belongs to the GHMP kinase family. GalK subfamily.</text>
</comment>
<dbReference type="PROSITE" id="PS00627">
    <property type="entry name" value="GHMP_KINASES_ATP"/>
    <property type="match status" value="1"/>
</dbReference>
<evidence type="ECO:0000256" key="1">
    <source>
        <dbReference type="ARBA" id="ARBA00006566"/>
    </source>
</evidence>
<dbReference type="FunFam" id="3.30.70.890:FF:000001">
    <property type="entry name" value="Galactokinase"/>
    <property type="match status" value="1"/>
</dbReference>
<dbReference type="InterPro" id="IPR019539">
    <property type="entry name" value="GalKase_N"/>
</dbReference>
<feature type="domain" description="GHMP kinase C-terminal" evidence="12">
    <location>
        <begin position="275"/>
        <end position="344"/>
    </location>
</feature>
<dbReference type="InterPro" id="IPR036554">
    <property type="entry name" value="GHMP_kinase_C_sf"/>
</dbReference>
<feature type="domain" description="GHMP kinase N-terminal" evidence="11">
    <location>
        <begin position="101"/>
        <end position="179"/>
    </location>
</feature>
<evidence type="ECO:0000256" key="3">
    <source>
        <dbReference type="ARBA" id="ARBA00022723"/>
    </source>
</evidence>
<dbReference type="GO" id="GO:0005524">
    <property type="term" value="F:ATP binding"/>
    <property type="evidence" value="ECO:0007669"/>
    <property type="project" value="UniProtKB-UniRule"/>
</dbReference>
<keyword evidence="15" id="KW-1185">Reference proteome</keyword>
<dbReference type="PRINTS" id="PR00959">
    <property type="entry name" value="MEVGALKINASE"/>
</dbReference>
<dbReference type="InterPro" id="IPR014721">
    <property type="entry name" value="Ribsml_uS5_D2-typ_fold_subgr"/>
</dbReference>
<accession>A0A849L5R5</accession>
<dbReference type="EMBL" id="JABFBC010000002">
    <property type="protein sequence ID" value="NNU81471.1"/>
    <property type="molecule type" value="Genomic_DNA"/>
</dbReference>
<comment type="caution">
    <text evidence="14">The sequence shown here is derived from an EMBL/GenBank/DDBJ whole genome shotgun (WGS) entry which is preliminary data.</text>
</comment>
<dbReference type="RefSeq" id="WP_171326311.1">
    <property type="nucleotide sequence ID" value="NZ_JABFBC010000002.1"/>
</dbReference>
<evidence type="ECO:0000256" key="10">
    <source>
        <dbReference type="NCBIfam" id="TIGR00131"/>
    </source>
</evidence>
<evidence type="ECO:0000256" key="9">
    <source>
        <dbReference type="ARBA" id="ARBA00023277"/>
    </source>
</evidence>
<dbReference type="GO" id="GO:0005829">
    <property type="term" value="C:cytosol"/>
    <property type="evidence" value="ECO:0007669"/>
    <property type="project" value="TreeGrafter"/>
</dbReference>
<dbReference type="Gene3D" id="3.30.70.890">
    <property type="entry name" value="GHMP kinase, C-terminal domain"/>
    <property type="match status" value="1"/>
</dbReference>
<keyword evidence="8" id="KW-0299">Galactose metabolism</keyword>
<keyword evidence="6" id="KW-0067">ATP-binding</keyword>
<dbReference type="Pfam" id="PF08544">
    <property type="entry name" value="GHMP_kinases_C"/>
    <property type="match status" value="1"/>
</dbReference>
<evidence type="ECO:0000313" key="14">
    <source>
        <dbReference type="EMBL" id="NNU81471.1"/>
    </source>
</evidence>
<keyword evidence="2 14" id="KW-0808">Transferase</keyword>
<evidence type="ECO:0000256" key="8">
    <source>
        <dbReference type="ARBA" id="ARBA00023144"/>
    </source>
</evidence>
<evidence type="ECO:0000313" key="15">
    <source>
        <dbReference type="Proteomes" id="UP000572377"/>
    </source>
</evidence>
<dbReference type="InterPro" id="IPR020568">
    <property type="entry name" value="Ribosomal_Su5_D2-typ_SF"/>
</dbReference>
<evidence type="ECO:0000256" key="2">
    <source>
        <dbReference type="ARBA" id="ARBA00022679"/>
    </source>
</evidence>
<dbReference type="PANTHER" id="PTHR10457">
    <property type="entry name" value="MEVALONATE KINASE/GALACTOKINASE"/>
    <property type="match status" value="1"/>
</dbReference>
<dbReference type="Gene3D" id="3.30.230.10">
    <property type="match status" value="1"/>
</dbReference>
<keyword evidence="9" id="KW-0119">Carbohydrate metabolism</keyword>
<evidence type="ECO:0000256" key="5">
    <source>
        <dbReference type="ARBA" id="ARBA00022777"/>
    </source>
</evidence>
<dbReference type="PANTHER" id="PTHR10457:SF7">
    <property type="entry name" value="GALACTOKINASE-RELATED"/>
    <property type="match status" value="1"/>
</dbReference>
<evidence type="ECO:0000259" key="12">
    <source>
        <dbReference type="Pfam" id="PF08544"/>
    </source>
</evidence>
<evidence type="ECO:0000256" key="7">
    <source>
        <dbReference type="ARBA" id="ARBA00022842"/>
    </source>
</evidence>
<organism evidence="14 15">
    <name type="scientific">Halovulum dunhuangense</name>
    <dbReference type="NCBI Taxonomy" id="1505036"/>
    <lineage>
        <taxon>Bacteria</taxon>
        <taxon>Pseudomonadati</taxon>
        <taxon>Pseudomonadota</taxon>
        <taxon>Alphaproteobacteria</taxon>
        <taxon>Rhodobacterales</taxon>
        <taxon>Paracoccaceae</taxon>
        <taxon>Halovulum</taxon>
    </lineage>
</organism>